<dbReference type="Proteomes" id="UP000530263">
    <property type="component" value="Unassembled WGS sequence"/>
</dbReference>
<accession>A0A7K4RLP7</accession>
<evidence type="ECO:0000256" key="6">
    <source>
        <dbReference type="RuleBase" id="RU000383"/>
    </source>
</evidence>
<dbReference type="InterPro" id="IPR006671">
    <property type="entry name" value="Cyclin_N"/>
</dbReference>
<protein>
    <submittedName>
        <fullName evidence="9">CCNB1 protein</fullName>
    </submittedName>
</protein>
<gene>
    <name evidence="9" type="primary">Ccnb1</name>
    <name evidence="9" type="ORF">COLPIC_R13592</name>
</gene>
<evidence type="ECO:0000313" key="10">
    <source>
        <dbReference type="Proteomes" id="UP000530263"/>
    </source>
</evidence>
<reference evidence="9 10" key="1">
    <citation type="submission" date="2019-09" db="EMBL/GenBank/DDBJ databases">
        <title>Bird 10,000 Genomes (B10K) Project - Family phase.</title>
        <authorList>
            <person name="Zhang G."/>
        </authorList>
    </citation>
    <scope>NUCLEOTIDE SEQUENCE [LARGE SCALE GENOMIC DNA]</scope>
    <source>
        <strain evidence="9">B10K-DU-021-26</strain>
        <tissue evidence="9">Mixed tissue sample</tissue>
    </source>
</reference>
<dbReference type="FunFam" id="1.10.472.10:FF:000198">
    <property type="entry name" value="G2/mitotic-specific cyclin-B1"/>
    <property type="match status" value="1"/>
</dbReference>
<feature type="domain" description="Cyclin C-terminal" evidence="8">
    <location>
        <begin position="173"/>
        <end position="290"/>
    </location>
</feature>
<dbReference type="PROSITE" id="PS00292">
    <property type="entry name" value="CYCLINS"/>
    <property type="match status" value="1"/>
</dbReference>
<comment type="similarity">
    <text evidence="2">Belongs to the cyclin family. Cyclin AB subfamily.</text>
</comment>
<evidence type="ECO:0000256" key="2">
    <source>
        <dbReference type="ARBA" id="ARBA00006955"/>
    </source>
</evidence>
<evidence type="ECO:0000313" key="9">
    <source>
        <dbReference type="EMBL" id="NWQ74240.1"/>
    </source>
</evidence>
<feature type="domain" description="Cyclin-like" evidence="7">
    <location>
        <begin position="80"/>
        <end position="164"/>
    </location>
</feature>
<dbReference type="GO" id="GO:0016538">
    <property type="term" value="F:cyclin-dependent protein serine/threonine kinase regulator activity"/>
    <property type="evidence" value="ECO:0007669"/>
    <property type="project" value="InterPro"/>
</dbReference>
<dbReference type="PANTHER" id="PTHR10177">
    <property type="entry name" value="CYCLINS"/>
    <property type="match status" value="1"/>
</dbReference>
<dbReference type="SUPFAM" id="SSF47954">
    <property type="entry name" value="Cyclin-like"/>
    <property type="match status" value="2"/>
</dbReference>
<organism evidence="9 10">
    <name type="scientific">Columbina picui</name>
    <name type="common">Picui ground-dove</name>
    <dbReference type="NCBI Taxonomy" id="115618"/>
    <lineage>
        <taxon>Eukaryota</taxon>
        <taxon>Metazoa</taxon>
        <taxon>Chordata</taxon>
        <taxon>Craniata</taxon>
        <taxon>Vertebrata</taxon>
        <taxon>Euteleostomi</taxon>
        <taxon>Archelosauria</taxon>
        <taxon>Archosauria</taxon>
        <taxon>Dinosauria</taxon>
        <taxon>Saurischia</taxon>
        <taxon>Theropoda</taxon>
        <taxon>Coelurosauria</taxon>
        <taxon>Aves</taxon>
        <taxon>Neognathae</taxon>
        <taxon>Neoaves</taxon>
        <taxon>Columbimorphae</taxon>
        <taxon>Columbiformes</taxon>
        <taxon>Columbidae</taxon>
        <taxon>Columbina</taxon>
    </lineage>
</organism>
<dbReference type="Gene3D" id="1.10.472.10">
    <property type="entry name" value="Cyclin-like"/>
    <property type="match status" value="2"/>
</dbReference>
<dbReference type="InterPro" id="IPR039361">
    <property type="entry name" value="Cyclin"/>
</dbReference>
<dbReference type="AlphaFoldDB" id="A0A7K4RLP7"/>
<dbReference type="GO" id="GO:0005829">
    <property type="term" value="C:cytosol"/>
    <property type="evidence" value="ECO:0007669"/>
    <property type="project" value="UniProtKB-ARBA"/>
</dbReference>
<dbReference type="InterPro" id="IPR013763">
    <property type="entry name" value="Cyclin-like_dom"/>
</dbReference>
<dbReference type="InterPro" id="IPR036915">
    <property type="entry name" value="Cyclin-like_sf"/>
</dbReference>
<keyword evidence="4 6" id="KW-0195">Cyclin</keyword>
<comment type="caution">
    <text evidence="9">The sequence shown here is derived from an EMBL/GenBank/DDBJ whole genome shotgun (WGS) entry which is preliminary data.</text>
</comment>
<dbReference type="PIRSF" id="PIRSF001771">
    <property type="entry name" value="Cyclin_A_B_D_E"/>
    <property type="match status" value="1"/>
</dbReference>
<feature type="non-terminal residue" evidence="9">
    <location>
        <position position="305"/>
    </location>
</feature>
<dbReference type="Pfam" id="PF00134">
    <property type="entry name" value="Cyclin_N"/>
    <property type="match status" value="1"/>
</dbReference>
<feature type="domain" description="Cyclin-like" evidence="7">
    <location>
        <begin position="177"/>
        <end position="257"/>
    </location>
</feature>
<sequence>APIQAPGYAPSDDMPCEAFSAMLIDIDDVDVEVNNDLNGYSSYAKDIYEYLRELEASQSVKPKYLDSQNVTGNMRATLVDWLVQVQVQLRLRQETLYMAVGIIDRFLQDNAATTKTLLLVGSTAMLIASKYEEVLTPKVEDFTYVTNHSYTNRQICQMEMKILKALGFSLGRPLPLHFLNMASMIAEVNHEQHVLAKYLMELTIVDYDMVHFHPSMIAAAAFYLSLKLKGHNWTPTLEHFMFYTESDLLPVMQHIAKNVILVSEGITQHVAIKKKYSTSKYMKISSSEELKSPIIQNLAKPLMQD</sequence>
<dbReference type="InterPro" id="IPR046965">
    <property type="entry name" value="Cyclin_A/B-like"/>
</dbReference>
<evidence type="ECO:0000256" key="1">
    <source>
        <dbReference type="ARBA" id="ARBA00003222"/>
    </source>
</evidence>
<dbReference type="InterPro" id="IPR048258">
    <property type="entry name" value="Cyclins_cyclin-box"/>
</dbReference>
<name>A0A7K4RLP7_COLPI</name>
<dbReference type="OrthoDB" id="5590282at2759"/>
<feature type="non-terminal residue" evidence="9">
    <location>
        <position position="1"/>
    </location>
</feature>
<dbReference type="SMART" id="SM00385">
    <property type="entry name" value="CYCLIN"/>
    <property type="match status" value="2"/>
</dbReference>
<evidence type="ECO:0000256" key="3">
    <source>
        <dbReference type="ARBA" id="ARBA00022618"/>
    </source>
</evidence>
<evidence type="ECO:0000256" key="5">
    <source>
        <dbReference type="ARBA" id="ARBA00023306"/>
    </source>
</evidence>
<dbReference type="InterPro" id="IPR004367">
    <property type="entry name" value="Cyclin_C-dom"/>
</dbReference>
<keyword evidence="3" id="KW-0132">Cell division</keyword>
<dbReference type="SMART" id="SM01332">
    <property type="entry name" value="Cyclin_C"/>
    <property type="match status" value="1"/>
</dbReference>
<comment type="function">
    <text evidence="1">Essential for the control of the cell cycle at the G2/M (mitosis) transition.</text>
</comment>
<dbReference type="GO" id="GO:0051301">
    <property type="term" value="P:cell division"/>
    <property type="evidence" value="ECO:0007669"/>
    <property type="project" value="UniProtKB-KW"/>
</dbReference>
<evidence type="ECO:0000259" key="8">
    <source>
        <dbReference type="SMART" id="SM01332"/>
    </source>
</evidence>
<evidence type="ECO:0000259" key="7">
    <source>
        <dbReference type="SMART" id="SM00385"/>
    </source>
</evidence>
<dbReference type="GO" id="GO:0044772">
    <property type="term" value="P:mitotic cell cycle phase transition"/>
    <property type="evidence" value="ECO:0007669"/>
    <property type="project" value="InterPro"/>
</dbReference>
<keyword evidence="5" id="KW-0131">Cell cycle</keyword>
<proteinExistence type="inferred from homology"/>
<dbReference type="EMBL" id="VYZG01000079">
    <property type="protein sequence ID" value="NWQ74240.1"/>
    <property type="molecule type" value="Genomic_DNA"/>
</dbReference>
<keyword evidence="10" id="KW-1185">Reference proteome</keyword>
<evidence type="ECO:0000256" key="4">
    <source>
        <dbReference type="ARBA" id="ARBA00023127"/>
    </source>
</evidence>
<dbReference type="Pfam" id="PF02984">
    <property type="entry name" value="Cyclin_C"/>
    <property type="match status" value="1"/>
</dbReference>